<evidence type="ECO:0000313" key="2">
    <source>
        <dbReference type="Proteomes" id="UP000005463"/>
    </source>
</evidence>
<reference evidence="1 2" key="1">
    <citation type="submission" date="2008-03" db="EMBL/GenBank/DDBJ databases">
        <title>Sequencing of the draft genome and assembly of Burkholderia ambifaria IOP40-10.</title>
        <authorList>
            <consortium name="US DOE Joint Genome Institute (JGI-PGF)"/>
            <person name="Copeland A."/>
            <person name="Lucas S."/>
            <person name="Lapidus A."/>
            <person name="Glavina del Rio T."/>
            <person name="Dalin E."/>
            <person name="Tice H."/>
            <person name="Bruce D."/>
            <person name="Goodwin L."/>
            <person name="Pitluck S."/>
            <person name="Larimer F."/>
            <person name="Land M.L."/>
            <person name="Hauser L."/>
            <person name="Tiedje J."/>
            <person name="Richardson P."/>
        </authorList>
    </citation>
    <scope>NUCLEOTIDE SEQUENCE [LARGE SCALE GENOMIC DNA]</scope>
    <source>
        <strain evidence="1 2">IOP40-10</strain>
    </source>
</reference>
<proteinExistence type="predicted"/>
<dbReference type="AlphaFoldDB" id="B1FQ75"/>
<evidence type="ECO:0000313" key="1">
    <source>
        <dbReference type="EMBL" id="EDT00304.1"/>
    </source>
</evidence>
<dbReference type="Proteomes" id="UP000005463">
    <property type="component" value="Unassembled WGS sequence"/>
</dbReference>
<accession>B1FQ75</accession>
<sequence length="49" mass="5443">MPVHIVRGPCANGDVLAGIAVFFSARVARQVVESITLKRERFCARISDW</sequence>
<organism evidence="1 2">
    <name type="scientific">Burkholderia ambifaria IOP40-10</name>
    <dbReference type="NCBI Taxonomy" id="396596"/>
    <lineage>
        <taxon>Bacteria</taxon>
        <taxon>Pseudomonadati</taxon>
        <taxon>Pseudomonadota</taxon>
        <taxon>Betaproteobacteria</taxon>
        <taxon>Burkholderiales</taxon>
        <taxon>Burkholderiaceae</taxon>
        <taxon>Burkholderia</taxon>
        <taxon>Burkholderia cepacia complex</taxon>
    </lineage>
</organism>
<comment type="caution">
    <text evidence="1">The sequence shown here is derived from an EMBL/GenBank/DDBJ whole genome shotgun (WGS) entry which is preliminary data.</text>
</comment>
<gene>
    <name evidence="1" type="ORF">BamIOP4010DRAFT_6186</name>
</gene>
<name>B1FQ75_9BURK</name>
<protein>
    <submittedName>
        <fullName evidence="1">Uncharacterized protein</fullName>
    </submittedName>
</protein>
<dbReference type="EMBL" id="ABLC01000308">
    <property type="protein sequence ID" value="EDT00304.1"/>
    <property type="molecule type" value="Genomic_DNA"/>
</dbReference>